<evidence type="ECO:0000256" key="1">
    <source>
        <dbReference type="SAM" id="MobiDB-lite"/>
    </source>
</evidence>
<dbReference type="PANTHER" id="PTHR38530">
    <property type="entry name" value="OS06G0468300 PROTEIN"/>
    <property type="match status" value="1"/>
</dbReference>
<comment type="caution">
    <text evidence="2">The sequence shown here is derived from an EMBL/GenBank/DDBJ whole genome shotgun (WGS) entry which is preliminary data.</text>
</comment>
<feature type="region of interest" description="Disordered" evidence="1">
    <location>
        <begin position="387"/>
        <end position="415"/>
    </location>
</feature>
<feature type="compositionally biased region" description="Polar residues" evidence="1">
    <location>
        <begin position="387"/>
        <end position="396"/>
    </location>
</feature>
<protein>
    <submittedName>
        <fullName evidence="2">Uncharacterized protein</fullName>
    </submittedName>
</protein>
<proteinExistence type="predicted"/>
<sequence length="415" mass="46148">MFECLKKILELSDLGFYSPKQLTLIVELEIIPLAEENNNLAMVENDEVAEENIVQKPESFSPIILRKRSLPSISSLLSQNANQGRRKTRDLPNMSICHGCGLRLPDKGRNESLHPLHSEWRVVFLCSDCLELVQSAKICSYCFSFLADSENNIFFDCLDCFCRVHLTCIPNQRGFVTPLDLDPCSFKCVDCCSLPEYFSVFNHVSYGGKEAVASRVAKSLAILNKIDVEETSKKKPLAVNCSSELGISALEVGSCDDGVIGVNANESQHLEENVGCGSNESLGNVNSLEKHKKPMPINVVHLQGDNDINGTALSSSQGLDVLVHGAGEDSTTAQENHRYQKKYYCRKKLNTSPDRRYQIKYHCRKKHEPRKTLNNNKTDCFHVNMNGSKTSKNVLDTSEESGGSARYPCDDATQG</sequence>
<dbReference type="Proteomes" id="UP000036987">
    <property type="component" value="Unassembled WGS sequence"/>
</dbReference>
<dbReference type="AlphaFoldDB" id="A0A0K9PX45"/>
<name>A0A0K9PX45_ZOSMR</name>
<dbReference type="STRING" id="29655.A0A0K9PX45"/>
<evidence type="ECO:0000313" key="2">
    <source>
        <dbReference type="EMBL" id="KMZ73576.1"/>
    </source>
</evidence>
<evidence type="ECO:0000313" key="3">
    <source>
        <dbReference type="Proteomes" id="UP000036987"/>
    </source>
</evidence>
<dbReference type="OrthoDB" id="730111at2759"/>
<reference evidence="3" key="1">
    <citation type="journal article" date="2016" name="Nature">
        <title>The genome of the seagrass Zostera marina reveals angiosperm adaptation to the sea.</title>
        <authorList>
            <person name="Olsen J.L."/>
            <person name="Rouze P."/>
            <person name="Verhelst B."/>
            <person name="Lin Y.-C."/>
            <person name="Bayer T."/>
            <person name="Collen J."/>
            <person name="Dattolo E."/>
            <person name="De Paoli E."/>
            <person name="Dittami S."/>
            <person name="Maumus F."/>
            <person name="Michel G."/>
            <person name="Kersting A."/>
            <person name="Lauritano C."/>
            <person name="Lohaus R."/>
            <person name="Toepel M."/>
            <person name="Tonon T."/>
            <person name="Vanneste K."/>
            <person name="Amirebrahimi M."/>
            <person name="Brakel J."/>
            <person name="Bostroem C."/>
            <person name="Chovatia M."/>
            <person name="Grimwood J."/>
            <person name="Jenkins J.W."/>
            <person name="Jueterbock A."/>
            <person name="Mraz A."/>
            <person name="Stam W.T."/>
            <person name="Tice H."/>
            <person name="Bornberg-Bauer E."/>
            <person name="Green P.J."/>
            <person name="Pearson G.A."/>
            <person name="Procaccini G."/>
            <person name="Duarte C.M."/>
            <person name="Schmutz J."/>
            <person name="Reusch T.B.H."/>
            <person name="Van de Peer Y."/>
        </authorList>
    </citation>
    <scope>NUCLEOTIDE SEQUENCE [LARGE SCALE GENOMIC DNA]</scope>
    <source>
        <strain evidence="3">cv. Finnish</strain>
    </source>
</reference>
<dbReference type="EMBL" id="LFYR01000569">
    <property type="protein sequence ID" value="KMZ73576.1"/>
    <property type="molecule type" value="Genomic_DNA"/>
</dbReference>
<keyword evidence="3" id="KW-1185">Reference proteome</keyword>
<organism evidence="2 3">
    <name type="scientific">Zostera marina</name>
    <name type="common">Eelgrass</name>
    <dbReference type="NCBI Taxonomy" id="29655"/>
    <lineage>
        <taxon>Eukaryota</taxon>
        <taxon>Viridiplantae</taxon>
        <taxon>Streptophyta</taxon>
        <taxon>Embryophyta</taxon>
        <taxon>Tracheophyta</taxon>
        <taxon>Spermatophyta</taxon>
        <taxon>Magnoliopsida</taxon>
        <taxon>Liliopsida</taxon>
        <taxon>Zosteraceae</taxon>
        <taxon>Zostera</taxon>
    </lineage>
</organism>
<gene>
    <name evidence="2" type="ORF">ZOSMA_146G00520</name>
</gene>
<accession>A0A0K9PX45</accession>